<keyword evidence="1" id="KW-0472">Membrane</keyword>
<feature type="transmembrane region" description="Helical" evidence="1">
    <location>
        <begin position="240"/>
        <end position="261"/>
    </location>
</feature>
<feature type="transmembrane region" description="Helical" evidence="1">
    <location>
        <begin position="312"/>
        <end position="334"/>
    </location>
</feature>
<feature type="transmembrane region" description="Helical" evidence="1">
    <location>
        <begin position="210"/>
        <end position="228"/>
    </location>
</feature>
<protein>
    <submittedName>
        <fullName evidence="3">Acyltransferase</fullName>
    </submittedName>
</protein>
<name>A0A2R4G4S8_BIFAD</name>
<dbReference type="EMBL" id="CP028341">
    <property type="protein sequence ID" value="AVT45826.1"/>
    <property type="molecule type" value="Genomic_DNA"/>
</dbReference>
<dbReference type="InterPro" id="IPR052734">
    <property type="entry name" value="Nod_factor_acetyltransferase"/>
</dbReference>
<keyword evidence="1" id="KW-0812">Transmembrane</keyword>
<feature type="transmembrane region" description="Helical" evidence="1">
    <location>
        <begin position="152"/>
        <end position="175"/>
    </location>
</feature>
<feature type="transmembrane region" description="Helical" evidence="1">
    <location>
        <begin position="122"/>
        <end position="140"/>
    </location>
</feature>
<reference evidence="3 4" key="1">
    <citation type="submission" date="2018-03" db="EMBL/GenBank/DDBJ databases">
        <authorList>
            <person name="Keele B.F."/>
        </authorList>
    </citation>
    <scope>NUCLEOTIDE SEQUENCE [LARGE SCALE GENOMIC DNA]</scope>
    <source>
        <strain evidence="3 4">1-11</strain>
    </source>
</reference>
<feature type="domain" description="Acyltransferase 3" evidence="2">
    <location>
        <begin position="7"/>
        <end position="333"/>
    </location>
</feature>
<proteinExistence type="predicted"/>
<keyword evidence="3" id="KW-0012">Acyltransferase</keyword>
<dbReference type="Pfam" id="PF01757">
    <property type="entry name" value="Acyl_transf_3"/>
    <property type="match status" value="1"/>
</dbReference>
<sequence length="358" mass="39572">MESSRRIAWVDYAKGIAIIGVFILHSNAPEDVIHVVDAFCMPLFFLLSGFVFSIRRYSSFGPFLWNKLRTLIFPGIFFAVVPFVIERAIGMFSGNAWTAKAYAEWILGIAVNLRGHEGFGSIPWFLACLFILEIGGYILLRLSKCVSLPEWAFIVIGTVSILIGYLYSAFIHIVLPWETDIALSMFGFFVFGYVMRGHRETLEHVMRPSTTIIAAALLVTATMLNAQHPVNVYMNTYGNIGCYLVGAFAGIWAILAICIGLGHIPTCALPLLALTYCGRNTLVFYCVNAPIYGSLIPFVLRRIGLSTNGGSMMNQLWCMLGAIVINLVACSVIAELMNRWMPGVLGRQHASAPSSKCR</sequence>
<dbReference type="PANTHER" id="PTHR37312">
    <property type="entry name" value="MEMBRANE-BOUND ACYLTRANSFERASE YKRP-RELATED"/>
    <property type="match status" value="1"/>
</dbReference>
<feature type="transmembrane region" description="Helical" evidence="1">
    <location>
        <begin position="32"/>
        <end position="54"/>
    </location>
</feature>
<evidence type="ECO:0000259" key="2">
    <source>
        <dbReference type="Pfam" id="PF01757"/>
    </source>
</evidence>
<dbReference type="InterPro" id="IPR002656">
    <property type="entry name" value="Acyl_transf_3_dom"/>
</dbReference>
<keyword evidence="1" id="KW-1133">Transmembrane helix</keyword>
<evidence type="ECO:0000313" key="3">
    <source>
        <dbReference type="EMBL" id="AVT45826.1"/>
    </source>
</evidence>
<dbReference type="GO" id="GO:0016747">
    <property type="term" value="F:acyltransferase activity, transferring groups other than amino-acyl groups"/>
    <property type="evidence" value="ECO:0007669"/>
    <property type="project" value="InterPro"/>
</dbReference>
<evidence type="ECO:0000256" key="1">
    <source>
        <dbReference type="SAM" id="Phobius"/>
    </source>
</evidence>
<dbReference type="Proteomes" id="UP000241454">
    <property type="component" value="Chromosome"/>
</dbReference>
<feature type="transmembrane region" description="Helical" evidence="1">
    <location>
        <begin position="181"/>
        <end position="198"/>
    </location>
</feature>
<accession>A0A2R4G4S8</accession>
<evidence type="ECO:0000313" key="4">
    <source>
        <dbReference type="Proteomes" id="UP000241454"/>
    </source>
</evidence>
<feature type="transmembrane region" description="Helical" evidence="1">
    <location>
        <begin position="282"/>
        <end position="300"/>
    </location>
</feature>
<dbReference type="RefSeq" id="WP_107646468.1">
    <property type="nucleotide sequence ID" value="NZ_CP028341.1"/>
</dbReference>
<organism evidence="3 4">
    <name type="scientific">Bifidobacterium adolescentis</name>
    <dbReference type="NCBI Taxonomy" id="1680"/>
    <lineage>
        <taxon>Bacteria</taxon>
        <taxon>Bacillati</taxon>
        <taxon>Actinomycetota</taxon>
        <taxon>Actinomycetes</taxon>
        <taxon>Bifidobacteriales</taxon>
        <taxon>Bifidobacteriaceae</taxon>
        <taxon>Bifidobacterium</taxon>
    </lineage>
</organism>
<gene>
    <name evidence="3" type="ORF">C8077_07935</name>
</gene>
<dbReference type="PANTHER" id="PTHR37312:SF1">
    <property type="entry name" value="MEMBRANE-BOUND ACYLTRANSFERASE YKRP-RELATED"/>
    <property type="match status" value="1"/>
</dbReference>
<dbReference type="AlphaFoldDB" id="A0A2R4G4S8"/>
<feature type="transmembrane region" description="Helical" evidence="1">
    <location>
        <begin position="66"/>
        <end position="85"/>
    </location>
</feature>
<feature type="transmembrane region" description="Helical" evidence="1">
    <location>
        <begin position="7"/>
        <end position="26"/>
    </location>
</feature>
<keyword evidence="3" id="KW-0808">Transferase</keyword>